<keyword evidence="5" id="KW-1185">Reference proteome</keyword>
<name>A0A4Q7Y743_9ACTN</name>
<feature type="domain" description="NIF system FeS cluster assembly NifU C-terminal" evidence="3">
    <location>
        <begin position="99"/>
        <end position="159"/>
    </location>
</feature>
<dbReference type="SUPFAM" id="SSF117916">
    <property type="entry name" value="Fe-S cluster assembly (FSCA) domain-like"/>
    <property type="match status" value="1"/>
</dbReference>
<dbReference type="GO" id="GO:0051536">
    <property type="term" value="F:iron-sulfur cluster binding"/>
    <property type="evidence" value="ECO:0007669"/>
    <property type="project" value="InterPro"/>
</dbReference>
<dbReference type="EMBL" id="SHKV01000001">
    <property type="protein sequence ID" value="RZU31789.1"/>
    <property type="molecule type" value="Genomic_DNA"/>
</dbReference>
<evidence type="ECO:0000256" key="1">
    <source>
        <dbReference type="ARBA" id="ARBA00049958"/>
    </source>
</evidence>
<accession>A0A4Q7Y743</accession>
<dbReference type="PANTHER" id="PTHR11178">
    <property type="entry name" value="IRON-SULFUR CLUSTER SCAFFOLD PROTEIN NFU-RELATED"/>
    <property type="match status" value="1"/>
</dbReference>
<comment type="function">
    <text evidence="1">May be involved in the formation or repair of [Fe-S] clusters present in iron-sulfur proteins.</text>
</comment>
<dbReference type="InterPro" id="IPR034904">
    <property type="entry name" value="FSCA_dom_sf"/>
</dbReference>
<comment type="caution">
    <text evidence="4">The sequence shown here is derived from an EMBL/GenBank/DDBJ whole genome shotgun (WGS) entry which is preliminary data.</text>
</comment>
<dbReference type="GO" id="GO:0016226">
    <property type="term" value="P:iron-sulfur cluster assembly"/>
    <property type="evidence" value="ECO:0007669"/>
    <property type="project" value="InterPro"/>
</dbReference>
<organism evidence="4 5">
    <name type="scientific">Blastococcus saxobsidens</name>
    <dbReference type="NCBI Taxonomy" id="138336"/>
    <lineage>
        <taxon>Bacteria</taxon>
        <taxon>Bacillati</taxon>
        <taxon>Actinomycetota</taxon>
        <taxon>Actinomycetes</taxon>
        <taxon>Geodermatophilales</taxon>
        <taxon>Geodermatophilaceae</taxon>
        <taxon>Blastococcus</taxon>
    </lineage>
</organism>
<evidence type="ECO:0000313" key="5">
    <source>
        <dbReference type="Proteomes" id="UP000292507"/>
    </source>
</evidence>
<evidence type="ECO:0000313" key="4">
    <source>
        <dbReference type="EMBL" id="RZU31789.1"/>
    </source>
</evidence>
<feature type="region of interest" description="Disordered" evidence="2">
    <location>
        <begin position="163"/>
        <end position="203"/>
    </location>
</feature>
<dbReference type="OrthoDB" id="9798220at2"/>
<dbReference type="Proteomes" id="UP000292507">
    <property type="component" value="Unassembled WGS sequence"/>
</dbReference>
<feature type="compositionally biased region" description="Pro residues" evidence="2">
    <location>
        <begin position="192"/>
        <end position="203"/>
    </location>
</feature>
<feature type="compositionally biased region" description="Pro residues" evidence="2">
    <location>
        <begin position="172"/>
        <end position="183"/>
    </location>
</feature>
<proteinExistence type="predicted"/>
<protein>
    <submittedName>
        <fullName evidence="4">Fe-S cluster biogenesis protein NfuA</fullName>
    </submittedName>
</protein>
<dbReference type="GO" id="GO:0005506">
    <property type="term" value="F:iron ion binding"/>
    <property type="evidence" value="ECO:0007669"/>
    <property type="project" value="InterPro"/>
</dbReference>
<dbReference type="AlphaFoldDB" id="A0A4Q7Y743"/>
<evidence type="ECO:0000259" key="3">
    <source>
        <dbReference type="Pfam" id="PF01106"/>
    </source>
</evidence>
<dbReference type="Gene3D" id="3.30.300.130">
    <property type="entry name" value="Fe-S cluster assembly (FSCA)"/>
    <property type="match status" value="1"/>
</dbReference>
<dbReference type="InterPro" id="IPR001075">
    <property type="entry name" value="NIF_FeS_clus_asmbl_NifU_C"/>
</dbReference>
<dbReference type="Pfam" id="PF01106">
    <property type="entry name" value="NifU"/>
    <property type="match status" value="1"/>
</dbReference>
<sequence length="203" mass="21118">MSDPPVRETVPAVEESLARLGPLLDRLEELLGDIEALDDDVRGRVFELLDGVDAVHRLAVTRLAAGLGPGLAEQRRADAAVDWLFEAYGVGVDDVAAAEAALEQVRPYIAGHGGAVEVLGMDDGVVRVRMSGTCSGCTSAGETLRQGVEVALRENLPGFVALDVAPDDGAPAHPPPGSPPPPQVLLQITPRPGGPVPSPPPPW</sequence>
<reference evidence="4 5" key="1">
    <citation type="submission" date="2019-02" db="EMBL/GenBank/DDBJ databases">
        <title>Sequencing the genomes of 1000 actinobacteria strains.</title>
        <authorList>
            <person name="Klenk H.-P."/>
        </authorList>
    </citation>
    <scope>NUCLEOTIDE SEQUENCE [LARGE SCALE GENOMIC DNA]</scope>
    <source>
        <strain evidence="4 5">DSM 44509</strain>
    </source>
</reference>
<gene>
    <name evidence="4" type="ORF">BKA19_1470</name>
</gene>
<evidence type="ECO:0000256" key="2">
    <source>
        <dbReference type="SAM" id="MobiDB-lite"/>
    </source>
</evidence>
<dbReference type="RefSeq" id="WP_104527570.1">
    <property type="nucleotide sequence ID" value="NZ_POQT01000006.1"/>
</dbReference>